<accession>A0ABX3X9D9</accession>
<dbReference type="EMBL" id="NAFK01000130">
    <property type="protein sequence ID" value="OSJ33966.1"/>
    <property type="molecule type" value="Genomic_DNA"/>
</dbReference>
<feature type="domain" description="PilZ" evidence="1">
    <location>
        <begin position="4"/>
        <end position="88"/>
    </location>
</feature>
<dbReference type="RefSeq" id="WP_085383579.1">
    <property type="nucleotide sequence ID" value="NZ_NAFJ01000112.1"/>
</dbReference>
<evidence type="ECO:0000313" key="3">
    <source>
        <dbReference type="Proteomes" id="UP000193884"/>
    </source>
</evidence>
<name>A0ABX3X9D9_9BRAD</name>
<dbReference type="SUPFAM" id="SSF141371">
    <property type="entry name" value="PilZ domain-like"/>
    <property type="match status" value="1"/>
</dbReference>
<evidence type="ECO:0000259" key="1">
    <source>
        <dbReference type="Pfam" id="PF07238"/>
    </source>
</evidence>
<reference evidence="2 3" key="1">
    <citation type="submission" date="2017-03" db="EMBL/GenBank/DDBJ databases">
        <title>Whole genome sequences of fourteen strains of Bradyrhizobium canariense and one strain of Bradyrhizobium japonicum isolated from Lupinus (Papilionoideae: Genisteae) species in Algeria.</title>
        <authorList>
            <person name="Crovadore J."/>
            <person name="Chekireb D."/>
            <person name="Brachmann A."/>
            <person name="Chablais R."/>
            <person name="Cochard B."/>
            <person name="Lefort F."/>
        </authorList>
    </citation>
    <scope>NUCLEOTIDE SEQUENCE [LARGE SCALE GENOMIC DNA]</scope>
    <source>
        <strain evidence="2 3">UBMAN05</strain>
    </source>
</reference>
<dbReference type="Proteomes" id="UP000193884">
    <property type="component" value="Unassembled WGS sequence"/>
</dbReference>
<sequence length="108" mass="12328">MNWDKRKARRVQFEHQHRATLLGADGTWWRDCVFIDVSETGARLRISGPTDVLQSRRCFLLLSTTGLAFRRCELVRLNGQEVALRFVTRWTVGGRPALRAAFPTPGSD</sequence>
<proteinExistence type="predicted"/>
<protein>
    <recommendedName>
        <fullName evidence="1">PilZ domain-containing protein</fullName>
    </recommendedName>
</protein>
<organism evidence="2 3">
    <name type="scientific">Bradyrhizobium canariense</name>
    <dbReference type="NCBI Taxonomy" id="255045"/>
    <lineage>
        <taxon>Bacteria</taxon>
        <taxon>Pseudomonadati</taxon>
        <taxon>Pseudomonadota</taxon>
        <taxon>Alphaproteobacteria</taxon>
        <taxon>Hyphomicrobiales</taxon>
        <taxon>Nitrobacteraceae</taxon>
        <taxon>Bradyrhizobium</taxon>
    </lineage>
</organism>
<evidence type="ECO:0000313" key="2">
    <source>
        <dbReference type="EMBL" id="OSJ33966.1"/>
    </source>
</evidence>
<dbReference type="Gene3D" id="2.40.10.220">
    <property type="entry name" value="predicted glycosyltransferase like domains"/>
    <property type="match status" value="1"/>
</dbReference>
<keyword evidence="3" id="KW-1185">Reference proteome</keyword>
<dbReference type="InterPro" id="IPR009875">
    <property type="entry name" value="PilZ_domain"/>
</dbReference>
<gene>
    <name evidence="2" type="ORF">BST63_04730</name>
</gene>
<comment type="caution">
    <text evidence="2">The sequence shown here is derived from an EMBL/GenBank/DDBJ whole genome shotgun (WGS) entry which is preliminary data.</text>
</comment>
<dbReference type="Pfam" id="PF07238">
    <property type="entry name" value="PilZ"/>
    <property type="match status" value="1"/>
</dbReference>